<feature type="compositionally biased region" description="Basic and acidic residues" evidence="1">
    <location>
        <begin position="151"/>
        <end position="160"/>
    </location>
</feature>
<evidence type="ECO:0000313" key="2">
    <source>
        <dbReference type="EMBL" id="KAE8276938.1"/>
    </source>
</evidence>
<organism evidence="2 3">
    <name type="scientific">Larimichthys crocea</name>
    <name type="common">Large yellow croaker</name>
    <name type="synonym">Pseudosciaena crocea</name>
    <dbReference type="NCBI Taxonomy" id="215358"/>
    <lineage>
        <taxon>Eukaryota</taxon>
        <taxon>Metazoa</taxon>
        <taxon>Chordata</taxon>
        <taxon>Craniata</taxon>
        <taxon>Vertebrata</taxon>
        <taxon>Euteleostomi</taxon>
        <taxon>Actinopterygii</taxon>
        <taxon>Neopterygii</taxon>
        <taxon>Teleostei</taxon>
        <taxon>Neoteleostei</taxon>
        <taxon>Acanthomorphata</taxon>
        <taxon>Eupercaria</taxon>
        <taxon>Sciaenidae</taxon>
        <taxon>Larimichthys</taxon>
    </lineage>
</organism>
<gene>
    <name evidence="2" type="ORF">D5F01_LYC25363</name>
</gene>
<comment type="caution">
    <text evidence="2">The sequence shown here is derived from an EMBL/GenBank/DDBJ whole genome shotgun (WGS) entry which is preliminary data.</text>
</comment>
<keyword evidence="3" id="KW-1185">Reference proteome</keyword>
<dbReference type="Proteomes" id="UP000424527">
    <property type="component" value="Unassembled WGS sequence"/>
</dbReference>
<accession>A0A644EWQ5</accession>
<evidence type="ECO:0000313" key="3">
    <source>
        <dbReference type="Proteomes" id="UP000424527"/>
    </source>
</evidence>
<proteinExistence type="predicted"/>
<sequence length="254" mass="27478">MSHSQFHCTGRVYLDLHGLIFETSICYWQDQPGSPTSLPSALGAAAWERVRCVGRGCRPQPSPAASHQPPAAPSPEGREEEAEAEAEGRGAVPAEAGLRACVAGVRLAGRPPHRRHHRGKGLGTLEKRRVISPEARRASWVRPRRPSSTTLERERGRRQGDTLIPATGSVVGPLGQTVRLGLATGATATYRGGHGWRKAEAVRPVRPWAGGWMDPQGPEDPPARTPAMSRPAGDLRWRVSQASRPGLVRLRSTH</sequence>
<feature type="region of interest" description="Disordered" evidence="1">
    <location>
        <begin position="57"/>
        <end position="92"/>
    </location>
</feature>
<dbReference type="AlphaFoldDB" id="A0A644EWQ5"/>
<evidence type="ECO:0000256" key="1">
    <source>
        <dbReference type="SAM" id="MobiDB-lite"/>
    </source>
</evidence>
<feature type="region of interest" description="Disordered" evidence="1">
    <location>
        <begin position="136"/>
        <end position="170"/>
    </location>
</feature>
<reference evidence="2 3" key="1">
    <citation type="submission" date="2019-07" db="EMBL/GenBank/DDBJ databases">
        <title>Chromosome genome assembly for large yellow croaker.</title>
        <authorList>
            <person name="Xiao S."/>
        </authorList>
    </citation>
    <scope>NUCLEOTIDE SEQUENCE [LARGE SCALE GENOMIC DNA]</scope>
    <source>
        <strain evidence="2">JMULYC20181020</strain>
        <tissue evidence="2">Muscle</tissue>
    </source>
</reference>
<feature type="region of interest" description="Disordered" evidence="1">
    <location>
        <begin position="213"/>
        <end position="254"/>
    </location>
</feature>
<protein>
    <submittedName>
        <fullName evidence="2">Uncharacterized protein</fullName>
    </submittedName>
</protein>
<name>A0A644EWQ5_LARCR</name>
<dbReference type="EMBL" id="REGW02002526">
    <property type="protein sequence ID" value="KAE8276938.1"/>
    <property type="molecule type" value="Genomic_DNA"/>
</dbReference>